<accession>A0A5K7ZU01</accession>
<evidence type="ECO:0000313" key="4">
    <source>
        <dbReference type="EMBL" id="BBO83693.1"/>
    </source>
</evidence>
<sequence>MAIIKWDPFGDIATLQDRINKLFEDSFPQQLADGETLPSCAWTPHTDIYENDRGFFVAVDLPGVKKEDVTVEVKNNVMTISGKRSADPACQTTNYYRRERICGKFYRTFSLHAMIAPEDIKATFKNGVLIIEMPRPAADPPRQISVDIE</sequence>
<name>A0A5K7ZU01_9BACT</name>
<dbReference type="CDD" id="cd06464">
    <property type="entry name" value="ACD_sHsps-like"/>
    <property type="match status" value="1"/>
</dbReference>
<comment type="similarity">
    <text evidence="1 2">Belongs to the small heat shock protein (HSP20) family.</text>
</comment>
<proteinExistence type="inferred from homology"/>
<dbReference type="Pfam" id="PF00011">
    <property type="entry name" value="HSP20"/>
    <property type="match status" value="1"/>
</dbReference>
<dbReference type="SUPFAM" id="SSF49764">
    <property type="entry name" value="HSP20-like chaperones"/>
    <property type="match status" value="1"/>
</dbReference>
<dbReference type="Gene3D" id="2.60.40.790">
    <property type="match status" value="1"/>
</dbReference>
<protein>
    <submittedName>
        <fullName evidence="4">Hsp20/alpha crystallin family protein</fullName>
    </submittedName>
</protein>
<organism evidence="4 5">
    <name type="scientific">Desulfosarcina ovata subsp. sediminis</name>
    <dbReference type="NCBI Taxonomy" id="885957"/>
    <lineage>
        <taxon>Bacteria</taxon>
        <taxon>Pseudomonadati</taxon>
        <taxon>Thermodesulfobacteriota</taxon>
        <taxon>Desulfobacteria</taxon>
        <taxon>Desulfobacterales</taxon>
        <taxon>Desulfosarcinaceae</taxon>
        <taxon>Desulfosarcina</taxon>
    </lineage>
</organism>
<evidence type="ECO:0000256" key="1">
    <source>
        <dbReference type="PROSITE-ProRule" id="PRU00285"/>
    </source>
</evidence>
<evidence type="ECO:0000256" key="2">
    <source>
        <dbReference type="RuleBase" id="RU003616"/>
    </source>
</evidence>
<feature type="domain" description="SHSP" evidence="3">
    <location>
        <begin position="36"/>
        <end position="149"/>
    </location>
</feature>
<evidence type="ECO:0000313" key="5">
    <source>
        <dbReference type="Proteomes" id="UP000425960"/>
    </source>
</evidence>
<dbReference type="AlphaFoldDB" id="A0A5K7ZU01"/>
<dbReference type="InterPro" id="IPR008978">
    <property type="entry name" value="HSP20-like_chaperone"/>
</dbReference>
<dbReference type="EMBL" id="AP021876">
    <property type="protein sequence ID" value="BBO83693.1"/>
    <property type="molecule type" value="Genomic_DNA"/>
</dbReference>
<dbReference type="KEGG" id="dov:DSCO28_42590"/>
<dbReference type="PROSITE" id="PS01031">
    <property type="entry name" value="SHSP"/>
    <property type="match status" value="1"/>
</dbReference>
<dbReference type="PANTHER" id="PTHR11527">
    <property type="entry name" value="HEAT-SHOCK PROTEIN 20 FAMILY MEMBER"/>
    <property type="match status" value="1"/>
</dbReference>
<gene>
    <name evidence="4" type="ORF">DSCO28_42590</name>
</gene>
<dbReference type="InterPro" id="IPR031107">
    <property type="entry name" value="Small_HSP"/>
</dbReference>
<evidence type="ECO:0000259" key="3">
    <source>
        <dbReference type="PROSITE" id="PS01031"/>
    </source>
</evidence>
<dbReference type="InterPro" id="IPR002068">
    <property type="entry name" value="A-crystallin/Hsp20_dom"/>
</dbReference>
<dbReference type="Proteomes" id="UP000425960">
    <property type="component" value="Chromosome"/>
</dbReference>
<reference evidence="4 5" key="1">
    <citation type="submission" date="2019-11" db="EMBL/GenBank/DDBJ databases">
        <title>Comparative genomics of hydrocarbon-degrading Desulfosarcina strains.</title>
        <authorList>
            <person name="Watanabe M."/>
            <person name="Kojima H."/>
            <person name="Fukui M."/>
        </authorList>
    </citation>
    <scope>NUCLEOTIDE SEQUENCE [LARGE SCALE GENOMIC DNA]</scope>
    <source>
        <strain evidence="4 5">28bB2T</strain>
    </source>
</reference>